<evidence type="ECO:0000256" key="4">
    <source>
        <dbReference type="ARBA" id="ARBA00022692"/>
    </source>
</evidence>
<reference evidence="10 11" key="1">
    <citation type="journal article" date="2020" name="IScience">
        <title>Genome Sequencing of the Endangered Kingdonia uniflora (Circaeasteraceae, Ranunculales) Reveals Potential Mechanisms of Evolutionary Specialization.</title>
        <authorList>
            <person name="Sun Y."/>
            <person name="Deng T."/>
            <person name="Zhang A."/>
            <person name="Moore M.J."/>
            <person name="Landis J.B."/>
            <person name="Lin N."/>
            <person name="Zhang H."/>
            <person name="Zhang X."/>
            <person name="Huang J."/>
            <person name="Zhang X."/>
            <person name="Sun H."/>
            <person name="Wang H."/>
        </authorList>
    </citation>
    <scope>NUCLEOTIDE SEQUENCE [LARGE SCALE GENOMIC DNA]</scope>
    <source>
        <strain evidence="10">TB1705</strain>
        <tissue evidence="10">Leaf</tissue>
    </source>
</reference>
<organism evidence="10 11">
    <name type="scientific">Kingdonia uniflora</name>
    <dbReference type="NCBI Taxonomy" id="39325"/>
    <lineage>
        <taxon>Eukaryota</taxon>
        <taxon>Viridiplantae</taxon>
        <taxon>Streptophyta</taxon>
        <taxon>Embryophyta</taxon>
        <taxon>Tracheophyta</taxon>
        <taxon>Spermatophyta</taxon>
        <taxon>Magnoliopsida</taxon>
        <taxon>Ranunculales</taxon>
        <taxon>Circaeasteraceae</taxon>
        <taxon>Kingdonia</taxon>
    </lineage>
</organism>
<evidence type="ECO:0000256" key="7">
    <source>
        <dbReference type="ARBA" id="ARBA00022989"/>
    </source>
</evidence>
<evidence type="ECO:0000256" key="3">
    <source>
        <dbReference type="ARBA" id="ARBA00022448"/>
    </source>
</evidence>
<evidence type="ECO:0000313" key="11">
    <source>
        <dbReference type="Proteomes" id="UP000541444"/>
    </source>
</evidence>
<protein>
    <submittedName>
        <fullName evidence="10">Uncharacterized protein</fullName>
    </submittedName>
</protein>
<proteinExistence type="inferred from homology"/>
<keyword evidence="8 9" id="KW-0472">Membrane</keyword>
<dbReference type="PANTHER" id="PTHR22601">
    <property type="entry name" value="ISP4 LIKE PROTEIN"/>
    <property type="match status" value="1"/>
</dbReference>
<evidence type="ECO:0000256" key="1">
    <source>
        <dbReference type="ARBA" id="ARBA00004141"/>
    </source>
</evidence>
<gene>
    <name evidence="10" type="ORF">GIB67_019651</name>
</gene>
<comment type="subcellular location">
    <subcellularLocation>
        <location evidence="1">Membrane</location>
        <topology evidence="1">Multi-pass membrane protein</topology>
    </subcellularLocation>
</comment>
<dbReference type="OrthoDB" id="1698992at2759"/>
<evidence type="ECO:0000256" key="5">
    <source>
        <dbReference type="ARBA" id="ARBA00022856"/>
    </source>
</evidence>
<keyword evidence="5" id="KW-0571">Peptide transport</keyword>
<feature type="transmembrane region" description="Helical" evidence="9">
    <location>
        <begin position="141"/>
        <end position="157"/>
    </location>
</feature>
<keyword evidence="7 9" id="KW-1133">Transmembrane helix</keyword>
<feature type="transmembrane region" description="Helical" evidence="9">
    <location>
        <begin position="113"/>
        <end position="129"/>
    </location>
</feature>
<evidence type="ECO:0000256" key="2">
    <source>
        <dbReference type="ARBA" id="ARBA00005484"/>
    </source>
</evidence>
<evidence type="ECO:0000256" key="6">
    <source>
        <dbReference type="ARBA" id="ARBA00022927"/>
    </source>
</evidence>
<keyword evidence="3" id="KW-0813">Transport</keyword>
<evidence type="ECO:0000256" key="8">
    <source>
        <dbReference type="ARBA" id="ARBA00023136"/>
    </source>
</evidence>
<keyword evidence="6" id="KW-0653">Protein transport</keyword>
<dbReference type="EMBL" id="JACGCM010000281">
    <property type="protein sequence ID" value="KAF6174275.1"/>
    <property type="molecule type" value="Genomic_DNA"/>
</dbReference>
<keyword evidence="4 9" id="KW-0812">Transmembrane</keyword>
<sequence>MSSNQIRNEPFIPTEHARQVFYSKDPKDPDWSVVLDAPTKLPVYASRMLRSSNDWVSYGSGDAYSIGVIIVMKAYYEQSLNFICALLIVLTTHILGYDWTGMLRKYLVDPSEMWWHANITMVSLFRALNEMDSRSKGFTRMQFFLTFMVASFTYYTLPRYLFPILTFFSWVCWAWPHNITAQQIGSGYHGLGVRAFTLDLAGISAYHGNPLVAPWFSIFNANVGFIMFIYIIVPLCY</sequence>
<dbReference type="InterPro" id="IPR004648">
    <property type="entry name" value="Oligpept_transpt"/>
</dbReference>
<feature type="transmembrane region" description="Helical" evidence="9">
    <location>
        <begin position="212"/>
        <end position="233"/>
    </location>
</feature>
<evidence type="ECO:0000313" key="10">
    <source>
        <dbReference type="EMBL" id="KAF6174275.1"/>
    </source>
</evidence>
<accession>A0A7J7P4A9</accession>
<name>A0A7J7P4A9_9MAGN</name>
<comment type="caution">
    <text evidence="10">The sequence shown here is derived from an EMBL/GenBank/DDBJ whole genome shotgun (WGS) entry which is preliminary data.</text>
</comment>
<evidence type="ECO:0000256" key="9">
    <source>
        <dbReference type="SAM" id="Phobius"/>
    </source>
</evidence>
<dbReference type="GO" id="GO:0035673">
    <property type="term" value="F:oligopeptide transmembrane transporter activity"/>
    <property type="evidence" value="ECO:0007669"/>
    <property type="project" value="InterPro"/>
</dbReference>
<dbReference type="Proteomes" id="UP000541444">
    <property type="component" value="Unassembled WGS sequence"/>
</dbReference>
<keyword evidence="11" id="KW-1185">Reference proteome</keyword>
<dbReference type="GO" id="GO:0016020">
    <property type="term" value="C:membrane"/>
    <property type="evidence" value="ECO:0007669"/>
    <property type="project" value="UniProtKB-SubCell"/>
</dbReference>
<dbReference type="InterPro" id="IPR004813">
    <property type="entry name" value="OPT"/>
</dbReference>
<dbReference type="GO" id="GO:0015031">
    <property type="term" value="P:protein transport"/>
    <property type="evidence" value="ECO:0007669"/>
    <property type="project" value="UniProtKB-KW"/>
</dbReference>
<feature type="transmembrane region" description="Helical" evidence="9">
    <location>
        <begin position="80"/>
        <end position="101"/>
    </location>
</feature>
<dbReference type="Pfam" id="PF03169">
    <property type="entry name" value="OPT"/>
    <property type="match status" value="1"/>
</dbReference>
<comment type="similarity">
    <text evidence="2">Belongs to the oligopeptide OPT transporter (TC 2.A.67.1) family.</text>
</comment>
<dbReference type="AlphaFoldDB" id="A0A7J7P4A9"/>